<feature type="domain" description="Glucose-methanol-choline oxidoreductase N-terminal" evidence="12">
    <location>
        <begin position="399"/>
        <end position="413"/>
    </location>
</feature>
<dbReference type="Pfam" id="PF00890">
    <property type="entry name" value="FAD_binding_2"/>
    <property type="match status" value="1"/>
</dbReference>
<dbReference type="GO" id="GO:0050660">
    <property type="term" value="F:flavin adenine dinucleotide binding"/>
    <property type="evidence" value="ECO:0007669"/>
    <property type="project" value="InterPro"/>
</dbReference>
<keyword evidence="10" id="KW-0560">Oxidoreductase</keyword>
<dbReference type="InterPro" id="IPR012400">
    <property type="entry name" value="Long_Oxdase"/>
</dbReference>
<dbReference type="GO" id="GO:0016020">
    <property type="term" value="C:membrane"/>
    <property type="evidence" value="ECO:0007669"/>
    <property type="project" value="UniProtKB-SubCell"/>
</dbReference>
<dbReference type="InterPro" id="IPR003953">
    <property type="entry name" value="FAD-dep_OxRdtase_2_FAD-bd"/>
</dbReference>
<evidence type="ECO:0000256" key="7">
    <source>
        <dbReference type="ARBA" id="ARBA00022692"/>
    </source>
</evidence>
<dbReference type="GO" id="GO:0046577">
    <property type="term" value="F:long-chain-alcohol oxidase activity"/>
    <property type="evidence" value="ECO:0007669"/>
    <property type="project" value="UniProtKB-EC"/>
</dbReference>
<evidence type="ECO:0000256" key="4">
    <source>
        <dbReference type="ARBA" id="ARBA00010790"/>
    </source>
</evidence>
<dbReference type="PROSITE" id="PS00624">
    <property type="entry name" value="GMC_OXRED_2"/>
    <property type="match status" value="1"/>
</dbReference>
<dbReference type="Proteomes" id="UP000319375">
    <property type="component" value="Unassembled WGS sequence"/>
</dbReference>
<keyword evidence="8" id="KW-0274">FAD</keyword>
<keyword evidence="14" id="KW-1185">Reference proteome</keyword>
<comment type="caution">
    <text evidence="13">The sequence shown here is derived from an EMBL/GenBank/DDBJ whole genome shotgun (WGS) entry which is preliminary data.</text>
</comment>
<comment type="subcellular location">
    <subcellularLocation>
        <location evidence="3">Membrane</location>
    </subcellularLocation>
</comment>
<proteinExistence type="inferred from homology"/>
<dbReference type="AlphaFoldDB" id="A0A5C5S7J0"/>
<dbReference type="SUPFAM" id="SSF51905">
    <property type="entry name" value="FAD/NAD(P)-binding domain"/>
    <property type="match status" value="1"/>
</dbReference>
<organism evidence="13 14">
    <name type="scientific">Tsukamurella conjunctivitidis</name>
    <dbReference type="NCBI Taxonomy" id="2592068"/>
    <lineage>
        <taxon>Bacteria</taxon>
        <taxon>Bacillati</taxon>
        <taxon>Actinomycetota</taxon>
        <taxon>Actinomycetes</taxon>
        <taxon>Mycobacteriales</taxon>
        <taxon>Tsukamurellaceae</taxon>
        <taxon>Tsukamurella</taxon>
    </lineage>
</organism>
<dbReference type="InterPro" id="IPR000172">
    <property type="entry name" value="GMC_OxRdtase_N"/>
</dbReference>
<comment type="function">
    <text evidence="2">Long-chain fatty alcohol oxidase involved in the omega-oxidation pathway of lipid degradation.</text>
</comment>
<keyword evidence="9" id="KW-1133">Transmembrane helix</keyword>
<protein>
    <recommendedName>
        <fullName evidence="5">long-chain-alcohol oxidase</fullName>
        <ecNumber evidence="5">1.1.3.20</ecNumber>
    </recommendedName>
</protein>
<evidence type="ECO:0000256" key="2">
    <source>
        <dbReference type="ARBA" id="ARBA00003842"/>
    </source>
</evidence>
<keyword evidence="11" id="KW-0472">Membrane</keyword>
<evidence type="ECO:0000256" key="1">
    <source>
        <dbReference type="ARBA" id="ARBA00000920"/>
    </source>
</evidence>
<dbReference type="InterPro" id="IPR007867">
    <property type="entry name" value="GMC_OxRtase_C"/>
</dbReference>
<dbReference type="Pfam" id="PF05199">
    <property type="entry name" value="GMC_oxred_C"/>
    <property type="match status" value="1"/>
</dbReference>
<dbReference type="PANTHER" id="PTHR46056:SF12">
    <property type="entry name" value="LONG-CHAIN-ALCOHOL OXIDASE"/>
    <property type="match status" value="1"/>
</dbReference>
<keyword evidence="6" id="KW-0285">Flavoprotein</keyword>
<evidence type="ECO:0000256" key="10">
    <source>
        <dbReference type="ARBA" id="ARBA00023002"/>
    </source>
</evidence>
<dbReference type="InterPro" id="IPR036188">
    <property type="entry name" value="FAD/NAD-bd_sf"/>
</dbReference>
<dbReference type="PANTHER" id="PTHR46056">
    <property type="entry name" value="LONG-CHAIN-ALCOHOL OXIDASE"/>
    <property type="match status" value="1"/>
</dbReference>
<dbReference type="OrthoDB" id="9798604at2"/>
<evidence type="ECO:0000313" key="14">
    <source>
        <dbReference type="Proteomes" id="UP000319375"/>
    </source>
</evidence>
<dbReference type="EMBL" id="VIGX01000001">
    <property type="protein sequence ID" value="TWS30588.1"/>
    <property type="molecule type" value="Genomic_DNA"/>
</dbReference>
<evidence type="ECO:0000256" key="3">
    <source>
        <dbReference type="ARBA" id="ARBA00004370"/>
    </source>
</evidence>
<evidence type="ECO:0000259" key="12">
    <source>
        <dbReference type="PROSITE" id="PS00624"/>
    </source>
</evidence>
<comment type="catalytic activity">
    <reaction evidence="1">
        <text>a long-chain primary fatty alcohol + O2 = a long-chain fatty aldehyde + H2O2</text>
        <dbReference type="Rhea" id="RHEA:22756"/>
        <dbReference type="ChEBI" id="CHEBI:15379"/>
        <dbReference type="ChEBI" id="CHEBI:16240"/>
        <dbReference type="ChEBI" id="CHEBI:17176"/>
        <dbReference type="ChEBI" id="CHEBI:77396"/>
        <dbReference type="EC" id="1.1.3.20"/>
    </reaction>
</comment>
<dbReference type="Gene3D" id="3.50.50.60">
    <property type="entry name" value="FAD/NAD(P)-binding domain"/>
    <property type="match status" value="2"/>
</dbReference>
<evidence type="ECO:0000256" key="9">
    <source>
        <dbReference type="ARBA" id="ARBA00022989"/>
    </source>
</evidence>
<evidence type="ECO:0000256" key="5">
    <source>
        <dbReference type="ARBA" id="ARBA00013125"/>
    </source>
</evidence>
<reference evidence="13 14" key="1">
    <citation type="submission" date="2019-06" db="EMBL/GenBank/DDBJ databases">
        <title>Tsukamurella conjunctivitidis sp. nov., Tsukamurella assacharolytica sp. nov. and Tsukamurella sputae sp. nov. isolated from patients with conjunctivitis, bacteraemia (lymphoma) and respiratory infection (sputum) in Hong Kong.</title>
        <authorList>
            <person name="Teng J.L.L."/>
            <person name="Lee H.H."/>
            <person name="Fong J.Y.H."/>
            <person name="Fok K.M.N."/>
            <person name="Lau S.K.P."/>
            <person name="Woo P.C.Y."/>
        </authorList>
    </citation>
    <scope>NUCLEOTIDE SEQUENCE [LARGE SCALE GENOMIC DNA]</scope>
    <source>
        <strain evidence="13 14">HKU72</strain>
    </source>
</reference>
<sequence>MIFEFDARQRKTLTAVVDTFVASVPREDDPTGFWAVKGSDLMVDAAVEQYLLSHLPEEGLAGLAQLLDTAALVGLKNQPQAVREVIIANLGGITPESGLAVASLCQLSTMIAYGLMDEQGRNPLWAGMGYPGPVSNPPETPKTITAITATVGETLTADAVIVGSGSGGGVAAAELARAGKNVIVVEGGSYRNESDFVQNELFAYQTLFLRGGFFPSADGNVMLAAGATVGGGSTVNWSNSLKTPETVRKEWAGAGLDDALGPEFDEHLNAVFARLGCNEDVALQNQPHERLSEGAAGLGYSYRKVDLNVAPDRFDPVRSAYSGMGDQTGAKQGTMRTYLQDASDAGARLLPNTRVSVVTTTGPDGARAATGVEGTYTDPVTGQQIPVRIEAPTVVVSAGSLESPALLLRSGIGGPAVGQSLRLHPATLVSGVYDEPQDPWFGPAMAGVMNEFADADSGYGFLIESVQHLPGLFNSVVPWLGGAAHKELTVQYRNRADWVVLVKDRGTGTVTIDESGEAVHAYPFDDELDRKHFREGIAASIRMQEAAGARLIYVAGQRFAPWQRGEDLDAFIEQVNAIPIGPGGTPVFSAHQMCSAPLGADPATSVANPSGELHDTRGVWIADASGMPTCSGVNPMITTMALARRTATNLLAANA</sequence>
<dbReference type="Pfam" id="PF00732">
    <property type="entry name" value="GMC_oxred_N"/>
    <property type="match status" value="1"/>
</dbReference>
<evidence type="ECO:0000256" key="11">
    <source>
        <dbReference type="ARBA" id="ARBA00023136"/>
    </source>
</evidence>
<evidence type="ECO:0000256" key="6">
    <source>
        <dbReference type="ARBA" id="ARBA00022630"/>
    </source>
</evidence>
<keyword evidence="7" id="KW-0812">Transmembrane</keyword>
<name>A0A5C5S7J0_9ACTN</name>
<dbReference type="EC" id="1.1.3.20" evidence="5"/>
<accession>A0A5C5S7J0</accession>
<dbReference type="RefSeq" id="WP_146485224.1">
    <property type="nucleotide sequence ID" value="NZ_VIGX01000001.1"/>
</dbReference>
<evidence type="ECO:0000313" key="13">
    <source>
        <dbReference type="EMBL" id="TWS30588.1"/>
    </source>
</evidence>
<gene>
    <name evidence="13" type="ORF">FK530_01565</name>
</gene>
<evidence type="ECO:0000256" key="8">
    <source>
        <dbReference type="ARBA" id="ARBA00022827"/>
    </source>
</evidence>
<dbReference type="PIRSF" id="PIRSF028937">
    <property type="entry name" value="Lg_Ch_AO"/>
    <property type="match status" value="1"/>
</dbReference>
<comment type="similarity">
    <text evidence="4">Belongs to the GMC oxidoreductase family.</text>
</comment>